<evidence type="ECO:0000313" key="2">
    <source>
        <dbReference type="Proteomes" id="UP001055811"/>
    </source>
</evidence>
<organism evidence="1 2">
    <name type="scientific">Cichorium intybus</name>
    <name type="common">Chicory</name>
    <dbReference type="NCBI Taxonomy" id="13427"/>
    <lineage>
        <taxon>Eukaryota</taxon>
        <taxon>Viridiplantae</taxon>
        <taxon>Streptophyta</taxon>
        <taxon>Embryophyta</taxon>
        <taxon>Tracheophyta</taxon>
        <taxon>Spermatophyta</taxon>
        <taxon>Magnoliopsida</taxon>
        <taxon>eudicotyledons</taxon>
        <taxon>Gunneridae</taxon>
        <taxon>Pentapetalae</taxon>
        <taxon>asterids</taxon>
        <taxon>campanulids</taxon>
        <taxon>Asterales</taxon>
        <taxon>Asteraceae</taxon>
        <taxon>Cichorioideae</taxon>
        <taxon>Cichorieae</taxon>
        <taxon>Cichoriinae</taxon>
        <taxon>Cichorium</taxon>
    </lineage>
</organism>
<protein>
    <submittedName>
        <fullName evidence="1">Uncharacterized protein</fullName>
    </submittedName>
</protein>
<gene>
    <name evidence="1" type="ORF">L2E82_17353</name>
</gene>
<name>A0ACB9F8Q9_CICIN</name>
<accession>A0ACB9F8Q9</accession>
<reference evidence="2" key="1">
    <citation type="journal article" date="2022" name="Mol. Ecol. Resour.">
        <title>The genomes of chicory, endive, great burdock and yacon provide insights into Asteraceae palaeo-polyploidization history and plant inulin production.</title>
        <authorList>
            <person name="Fan W."/>
            <person name="Wang S."/>
            <person name="Wang H."/>
            <person name="Wang A."/>
            <person name="Jiang F."/>
            <person name="Liu H."/>
            <person name="Zhao H."/>
            <person name="Xu D."/>
            <person name="Zhang Y."/>
        </authorList>
    </citation>
    <scope>NUCLEOTIDE SEQUENCE [LARGE SCALE GENOMIC DNA]</scope>
    <source>
        <strain evidence="2">cv. Punajuju</strain>
    </source>
</reference>
<dbReference type="EMBL" id="CM042011">
    <property type="protein sequence ID" value="KAI3767263.1"/>
    <property type="molecule type" value="Genomic_DNA"/>
</dbReference>
<sequence>MWTISADIQTLVEDDGFSDTQVKYLGGLYVLIKFKVPRDATTFLQNKETWMNWFKRLDRSENFDLRFERLIWLKITGLPVHAWCDKNFEKIASNYGKVISNENSFDSCLDLSFGKIGVLSAIRTKINEECMVYVDDGNFRIGITEVDENWSPFCFDTTNSDDSSDDEDDEGNDTVMSDGGDENIGISDTWIQDNDDTEEGEIKENKTDLGDQTNPSNSEDFSDGRSVPMADNHSLGIQVNLQCNNNEGSTQHGEDEEIRLANDSPVQPIDPARREPLIAESDGLPINNTLGFTPSKRRRTDPKNLRFNPYRRPIPLSNHRYDSTTSIPSIDLNRDLPQTSQTISDKNQHIGDIEASSSLSSYSKEIEHTINVAKHLGFDIEDGNEVFNAVMAGDGDCNLPK</sequence>
<comment type="caution">
    <text evidence="1">The sequence shown here is derived from an EMBL/GenBank/DDBJ whole genome shotgun (WGS) entry which is preliminary data.</text>
</comment>
<reference evidence="1 2" key="2">
    <citation type="journal article" date="2022" name="Mol. Ecol. Resour.">
        <title>The genomes of chicory, endive, great burdock and yacon provide insights into Asteraceae paleo-polyploidization history and plant inulin production.</title>
        <authorList>
            <person name="Fan W."/>
            <person name="Wang S."/>
            <person name="Wang H."/>
            <person name="Wang A."/>
            <person name="Jiang F."/>
            <person name="Liu H."/>
            <person name="Zhao H."/>
            <person name="Xu D."/>
            <person name="Zhang Y."/>
        </authorList>
    </citation>
    <scope>NUCLEOTIDE SEQUENCE [LARGE SCALE GENOMIC DNA]</scope>
    <source>
        <strain evidence="2">cv. Punajuju</strain>
        <tissue evidence="1">Leaves</tissue>
    </source>
</reference>
<proteinExistence type="predicted"/>
<dbReference type="Proteomes" id="UP001055811">
    <property type="component" value="Linkage Group LG03"/>
</dbReference>
<evidence type="ECO:0000313" key="1">
    <source>
        <dbReference type="EMBL" id="KAI3767263.1"/>
    </source>
</evidence>
<keyword evidence="2" id="KW-1185">Reference proteome</keyword>